<evidence type="ECO:0000313" key="2">
    <source>
        <dbReference type="Proteomes" id="UP000807025"/>
    </source>
</evidence>
<proteinExistence type="predicted"/>
<organism evidence="1 2">
    <name type="scientific">Pleurotus eryngii</name>
    <name type="common">Boletus of the steppes</name>
    <dbReference type="NCBI Taxonomy" id="5323"/>
    <lineage>
        <taxon>Eukaryota</taxon>
        <taxon>Fungi</taxon>
        <taxon>Dikarya</taxon>
        <taxon>Basidiomycota</taxon>
        <taxon>Agaricomycotina</taxon>
        <taxon>Agaricomycetes</taxon>
        <taxon>Agaricomycetidae</taxon>
        <taxon>Agaricales</taxon>
        <taxon>Pleurotineae</taxon>
        <taxon>Pleurotaceae</taxon>
        <taxon>Pleurotus</taxon>
    </lineage>
</organism>
<accession>A0A9P5ZIF8</accession>
<protein>
    <submittedName>
        <fullName evidence="1">Uncharacterized protein</fullName>
    </submittedName>
</protein>
<gene>
    <name evidence="1" type="ORF">BDN71DRAFT_1457866</name>
</gene>
<name>A0A9P5ZIF8_PLEER</name>
<dbReference type="Proteomes" id="UP000807025">
    <property type="component" value="Unassembled WGS sequence"/>
</dbReference>
<dbReference type="EMBL" id="MU154738">
    <property type="protein sequence ID" value="KAF9487997.1"/>
    <property type="molecule type" value="Genomic_DNA"/>
</dbReference>
<feature type="non-terminal residue" evidence="1">
    <location>
        <position position="58"/>
    </location>
</feature>
<keyword evidence="2" id="KW-1185">Reference proteome</keyword>
<dbReference type="AlphaFoldDB" id="A0A9P5ZIF8"/>
<evidence type="ECO:0000313" key="1">
    <source>
        <dbReference type="EMBL" id="KAF9487997.1"/>
    </source>
</evidence>
<reference evidence="1" key="1">
    <citation type="submission" date="2020-11" db="EMBL/GenBank/DDBJ databases">
        <authorList>
            <consortium name="DOE Joint Genome Institute"/>
            <person name="Ahrendt S."/>
            <person name="Riley R."/>
            <person name="Andreopoulos W."/>
            <person name="Labutti K."/>
            <person name="Pangilinan J."/>
            <person name="Ruiz-Duenas F.J."/>
            <person name="Barrasa J.M."/>
            <person name="Sanchez-Garcia M."/>
            <person name="Camarero S."/>
            <person name="Miyauchi S."/>
            <person name="Serrano A."/>
            <person name="Linde D."/>
            <person name="Babiker R."/>
            <person name="Drula E."/>
            <person name="Ayuso-Fernandez I."/>
            <person name="Pacheco R."/>
            <person name="Padilla G."/>
            <person name="Ferreira P."/>
            <person name="Barriuso J."/>
            <person name="Kellner H."/>
            <person name="Castanera R."/>
            <person name="Alfaro M."/>
            <person name="Ramirez L."/>
            <person name="Pisabarro A.G."/>
            <person name="Kuo A."/>
            <person name="Tritt A."/>
            <person name="Lipzen A."/>
            <person name="He G."/>
            <person name="Yan M."/>
            <person name="Ng V."/>
            <person name="Cullen D."/>
            <person name="Martin F."/>
            <person name="Rosso M.-N."/>
            <person name="Henrissat B."/>
            <person name="Hibbett D."/>
            <person name="Martinez A.T."/>
            <person name="Grigoriev I.V."/>
        </authorList>
    </citation>
    <scope>NUCLEOTIDE SEQUENCE</scope>
    <source>
        <strain evidence="1">ATCC 90797</strain>
    </source>
</reference>
<comment type="caution">
    <text evidence="1">The sequence shown here is derived from an EMBL/GenBank/DDBJ whole genome shotgun (WGS) entry which is preliminary data.</text>
</comment>
<sequence length="58" mass="6543">MDFAFLNEGIIPVSVNPSQIILRLPSFCASGYPKINQKDNRERYYVATSQVSDLGELH</sequence>